<gene>
    <name evidence="1" type="ORF">RDV89_15425</name>
</gene>
<organism evidence="1 2">
    <name type="scientific">Nocardioides imazamoxiresistens</name>
    <dbReference type="NCBI Taxonomy" id="3231893"/>
    <lineage>
        <taxon>Bacteria</taxon>
        <taxon>Bacillati</taxon>
        <taxon>Actinomycetota</taxon>
        <taxon>Actinomycetes</taxon>
        <taxon>Propionibacteriales</taxon>
        <taxon>Nocardioidaceae</taxon>
        <taxon>Nocardioides</taxon>
    </lineage>
</organism>
<sequence length="70" mass="7410">MEIKIGIQHAPRELVVETDLDSDAVTALVTGAGDVLELTDTKGRKVLVKTEKLAYVEIGSPSIGAVGFRS</sequence>
<comment type="caution">
    <text evidence="1">The sequence shown here is derived from an EMBL/GenBank/DDBJ whole genome shotgun (WGS) entry which is preliminary data.</text>
</comment>
<reference evidence="1 2" key="1">
    <citation type="submission" date="2023-08" db="EMBL/GenBank/DDBJ databases">
        <title>Nocardioides seae sp. nov., a bacterium isolated from a soil.</title>
        <authorList>
            <person name="Wang X."/>
        </authorList>
    </citation>
    <scope>NUCLEOTIDE SEQUENCE [LARGE SCALE GENOMIC DNA]</scope>
    <source>
        <strain evidence="1 2">YZH12</strain>
    </source>
</reference>
<dbReference type="Pfam" id="PF11305">
    <property type="entry name" value="DUF3107"/>
    <property type="match status" value="1"/>
</dbReference>
<dbReference type="Proteomes" id="UP001268542">
    <property type="component" value="Unassembled WGS sequence"/>
</dbReference>
<evidence type="ECO:0000313" key="2">
    <source>
        <dbReference type="Proteomes" id="UP001268542"/>
    </source>
</evidence>
<dbReference type="InterPro" id="IPR021456">
    <property type="entry name" value="DUF3107"/>
</dbReference>
<dbReference type="RefSeq" id="WP_315734287.1">
    <property type="nucleotide sequence ID" value="NZ_JAVYII010000007.1"/>
</dbReference>
<proteinExistence type="predicted"/>
<accession>A0ABU3PZ16</accession>
<keyword evidence="2" id="KW-1185">Reference proteome</keyword>
<protein>
    <submittedName>
        <fullName evidence="1">DUF3107 domain-containing protein</fullName>
    </submittedName>
</protein>
<evidence type="ECO:0000313" key="1">
    <source>
        <dbReference type="EMBL" id="MDT9594474.1"/>
    </source>
</evidence>
<name>A0ABU3PZ16_9ACTN</name>
<dbReference type="EMBL" id="JAVYII010000007">
    <property type="protein sequence ID" value="MDT9594474.1"/>
    <property type="molecule type" value="Genomic_DNA"/>
</dbReference>